<dbReference type="Gene3D" id="3.30.565.10">
    <property type="entry name" value="Histidine kinase-like ATPase, C-terminal domain"/>
    <property type="match status" value="1"/>
</dbReference>
<dbReference type="PANTHER" id="PTHR45339:SF1">
    <property type="entry name" value="HYBRID SIGNAL TRANSDUCTION HISTIDINE KINASE J"/>
    <property type="match status" value="1"/>
</dbReference>
<evidence type="ECO:0000256" key="6">
    <source>
        <dbReference type="ARBA" id="ARBA00022741"/>
    </source>
</evidence>
<dbReference type="SMART" id="SM00448">
    <property type="entry name" value="REC"/>
    <property type="match status" value="1"/>
</dbReference>
<dbReference type="PROSITE" id="PS50109">
    <property type="entry name" value="HIS_KIN"/>
    <property type="match status" value="1"/>
</dbReference>
<keyword evidence="9" id="KW-0902">Two-component regulatory system</keyword>
<dbReference type="SUPFAM" id="SSF47384">
    <property type="entry name" value="Homodimeric domain of signal transducing histidine kinase"/>
    <property type="match status" value="1"/>
</dbReference>
<evidence type="ECO:0000259" key="14">
    <source>
        <dbReference type="PROSITE" id="PS50110"/>
    </source>
</evidence>
<evidence type="ECO:0000256" key="4">
    <source>
        <dbReference type="ARBA" id="ARBA00022553"/>
    </source>
</evidence>
<dbReference type="GO" id="GO:0005524">
    <property type="term" value="F:ATP binding"/>
    <property type="evidence" value="ECO:0007669"/>
    <property type="project" value="UniProtKB-KW"/>
</dbReference>
<evidence type="ECO:0000256" key="5">
    <source>
        <dbReference type="ARBA" id="ARBA00022679"/>
    </source>
</evidence>
<evidence type="ECO:0000256" key="11">
    <source>
        <dbReference type="ARBA" id="ARBA00023306"/>
    </source>
</evidence>
<dbReference type="Pfam" id="PF00072">
    <property type="entry name" value="Response_reg"/>
    <property type="match status" value="1"/>
</dbReference>
<evidence type="ECO:0000256" key="3">
    <source>
        <dbReference type="ARBA" id="ARBA00012438"/>
    </source>
</evidence>
<keyword evidence="4 12" id="KW-0597">Phosphoprotein</keyword>
<organism evidence="15 16">
    <name type="scientific">Desulfonema limicola</name>
    <dbReference type="NCBI Taxonomy" id="45656"/>
    <lineage>
        <taxon>Bacteria</taxon>
        <taxon>Pseudomonadati</taxon>
        <taxon>Thermodesulfobacteriota</taxon>
        <taxon>Desulfobacteria</taxon>
        <taxon>Desulfobacterales</taxon>
        <taxon>Desulfococcaceae</taxon>
        <taxon>Desulfonema</taxon>
    </lineage>
</organism>
<dbReference type="EMBL" id="CP061799">
    <property type="protein sequence ID" value="QTA81390.1"/>
    <property type="molecule type" value="Genomic_DNA"/>
</dbReference>
<dbReference type="InterPro" id="IPR003594">
    <property type="entry name" value="HATPase_dom"/>
</dbReference>
<dbReference type="FunFam" id="1.10.287.130:FF:000038">
    <property type="entry name" value="Sensory transduction histidine kinase"/>
    <property type="match status" value="1"/>
</dbReference>
<dbReference type="KEGG" id="dli:dnl_37230"/>
<dbReference type="PROSITE" id="PS50110">
    <property type="entry name" value="RESPONSE_REGULATORY"/>
    <property type="match status" value="1"/>
</dbReference>
<dbReference type="SUPFAM" id="SSF55781">
    <property type="entry name" value="GAF domain-like"/>
    <property type="match status" value="1"/>
</dbReference>
<sequence>MDKTLTDCSSETAEARLQQRNRKMALINRIGQMVISSLEFDCVLETALREIRGLLDVFGISFWLIDTGTDELVCIQAKGPGSEILVNWRLAIGQGITGWVARHGKSVLVPDTLADERHYENIDQVVETPVRSLLGIPLMVKGRVIGILVLVDPRINQFTADDMEFVESIGATVSIAIENARLFKEVQQAKEAAESASRAKSEFLANMSHEIRTPMNAILGFSELLLNAIEDTLHRSWLDGIYSSGRVLLSLINDILDLSKIEAGRLEIRPEPTDIKDIINEIYKMFFHECERKGLILKTEIDPLLPHRLLLDEIRIRQILINLAGNAIKFTSRGYVKISVQTLEQASYPESDIPVILKVEDTGIGIPQDQHELIFENFSQQEGQSARKYGGTGLGLSITRRLTEMMGGKISIKSIVGQGSVFKVFFPEVKVVSGLNLCKKLSENENIEIEIEFEPAAILIADDFQSNRAVIKGYLQDYPFTITEMDTGDELLDFLNKNQNNPSQLPDLILTDLRMKGINGWKLSEQIKKNEIFKNIPVIIVTGLVMEKTGAKIKKFFDGILIKPFKKQELISELKKYLPHQLKDISVQKTDETSNIKVFSKENIIHFLELLKILEKDFIPKWKDIKDTLIFDEVENFAENVKQQWQLYGWEPILIWSENIAGYMQNFEMDSLAISFNKFPEIVQELKQFIENQEQYKHES</sequence>
<feature type="domain" description="Response regulatory" evidence="14">
    <location>
        <begin position="457"/>
        <end position="578"/>
    </location>
</feature>
<keyword evidence="7 15" id="KW-0418">Kinase</keyword>
<dbReference type="InterPro" id="IPR003661">
    <property type="entry name" value="HisK_dim/P_dom"/>
</dbReference>
<dbReference type="Gene3D" id="3.40.50.2300">
    <property type="match status" value="1"/>
</dbReference>
<keyword evidence="10" id="KW-0472">Membrane</keyword>
<keyword evidence="8" id="KW-0067">ATP-binding</keyword>
<dbReference type="Pfam" id="PF02518">
    <property type="entry name" value="HATPase_c"/>
    <property type="match status" value="1"/>
</dbReference>
<accession>A0A975GHF9</accession>
<comment type="subcellular location">
    <subcellularLocation>
        <location evidence="2">Membrane</location>
    </subcellularLocation>
</comment>
<evidence type="ECO:0000256" key="9">
    <source>
        <dbReference type="ARBA" id="ARBA00023012"/>
    </source>
</evidence>
<dbReference type="InterPro" id="IPR036097">
    <property type="entry name" value="HisK_dim/P_sf"/>
</dbReference>
<dbReference type="RefSeq" id="WP_207687426.1">
    <property type="nucleotide sequence ID" value="NZ_CP061799.1"/>
</dbReference>
<feature type="modified residue" description="4-aspartylphosphate" evidence="12">
    <location>
        <position position="512"/>
    </location>
</feature>
<proteinExistence type="predicted"/>
<evidence type="ECO:0000259" key="13">
    <source>
        <dbReference type="PROSITE" id="PS50109"/>
    </source>
</evidence>
<dbReference type="Gene3D" id="1.10.287.130">
    <property type="match status" value="1"/>
</dbReference>
<feature type="domain" description="Histidine kinase" evidence="13">
    <location>
        <begin position="206"/>
        <end position="430"/>
    </location>
</feature>
<evidence type="ECO:0000256" key="1">
    <source>
        <dbReference type="ARBA" id="ARBA00000085"/>
    </source>
</evidence>
<dbReference type="PRINTS" id="PR00344">
    <property type="entry name" value="BCTRLSENSOR"/>
</dbReference>
<dbReference type="Gene3D" id="3.30.450.40">
    <property type="match status" value="1"/>
</dbReference>
<dbReference type="SUPFAM" id="SSF55874">
    <property type="entry name" value="ATPase domain of HSP90 chaperone/DNA topoisomerase II/histidine kinase"/>
    <property type="match status" value="1"/>
</dbReference>
<evidence type="ECO:0000256" key="8">
    <source>
        <dbReference type="ARBA" id="ARBA00022840"/>
    </source>
</evidence>
<dbReference type="CDD" id="cd00156">
    <property type="entry name" value="REC"/>
    <property type="match status" value="1"/>
</dbReference>
<dbReference type="Proteomes" id="UP000663720">
    <property type="component" value="Chromosome"/>
</dbReference>
<dbReference type="InterPro" id="IPR029016">
    <property type="entry name" value="GAF-like_dom_sf"/>
</dbReference>
<evidence type="ECO:0000256" key="10">
    <source>
        <dbReference type="ARBA" id="ARBA00023136"/>
    </source>
</evidence>
<evidence type="ECO:0000256" key="7">
    <source>
        <dbReference type="ARBA" id="ARBA00022777"/>
    </source>
</evidence>
<dbReference type="InterPro" id="IPR004358">
    <property type="entry name" value="Sig_transdc_His_kin-like_C"/>
</dbReference>
<keyword evidence="5" id="KW-0808">Transferase</keyword>
<keyword evidence="11" id="KW-0131">Cell cycle</keyword>
<dbReference type="InterPro" id="IPR005467">
    <property type="entry name" value="His_kinase_dom"/>
</dbReference>
<dbReference type="SMART" id="SM00388">
    <property type="entry name" value="HisKA"/>
    <property type="match status" value="1"/>
</dbReference>
<reference evidence="15" key="1">
    <citation type="journal article" date="2021" name="Microb. Physiol.">
        <title>Proteogenomic Insights into the Physiology of Marine, Sulfate-Reducing, Filamentous Desulfonema limicola and Desulfonema magnum.</title>
        <authorList>
            <person name="Schnaars V."/>
            <person name="Wohlbrand L."/>
            <person name="Scheve S."/>
            <person name="Hinrichs C."/>
            <person name="Reinhardt R."/>
            <person name="Rabus R."/>
        </authorList>
    </citation>
    <scope>NUCLEOTIDE SEQUENCE</scope>
    <source>
        <strain evidence="15">5ac10</strain>
    </source>
</reference>
<dbReference type="FunFam" id="3.30.565.10:FF:000010">
    <property type="entry name" value="Sensor histidine kinase RcsC"/>
    <property type="match status" value="1"/>
</dbReference>
<dbReference type="AlphaFoldDB" id="A0A975GHF9"/>
<dbReference type="SMART" id="SM00387">
    <property type="entry name" value="HATPase_c"/>
    <property type="match status" value="1"/>
</dbReference>
<dbReference type="GO" id="GO:0000155">
    <property type="term" value="F:phosphorelay sensor kinase activity"/>
    <property type="evidence" value="ECO:0007669"/>
    <property type="project" value="InterPro"/>
</dbReference>
<evidence type="ECO:0000256" key="2">
    <source>
        <dbReference type="ARBA" id="ARBA00004370"/>
    </source>
</evidence>
<dbReference type="PANTHER" id="PTHR45339">
    <property type="entry name" value="HYBRID SIGNAL TRANSDUCTION HISTIDINE KINASE J"/>
    <property type="match status" value="1"/>
</dbReference>
<keyword evidence="16" id="KW-1185">Reference proteome</keyword>
<keyword evidence="6" id="KW-0547">Nucleotide-binding</keyword>
<evidence type="ECO:0000313" key="16">
    <source>
        <dbReference type="Proteomes" id="UP000663720"/>
    </source>
</evidence>
<dbReference type="SUPFAM" id="SSF52172">
    <property type="entry name" value="CheY-like"/>
    <property type="match status" value="1"/>
</dbReference>
<dbReference type="InterPro" id="IPR036890">
    <property type="entry name" value="HATPase_C_sf"/>
</dbReference>
<dbReference type="GO" id="GO:0016020">
    <property type="term" value="C:membrane"/>
    <property type="evidence" value="ECO:0007669"/>
    <property type="project" value="UniProtKB-SubCell"/>
</dbReference>
<dbReference type="Pfam" id="PF00512">
    <property type="entry name" value="HisKA"/>
    <property type="match status" value="1"/>
</dbReference>
<dbReference type="CDD" id="cd00082">
    <property type="entry name" value="HisKA"/>
    <property type="match status" value="1"/>
</dbReference>
<protein>
    <recommendedName>
        <fullName evidence="3">histidine kinase</fullName>
        <ecNumber evidence="3">2.7.13.3</ecNumber>
    </recommendedName>
</protein>
<dbReference type="EC" id="2.7.13.3" evidence="3"/>
<evidence type="ECO:0000313" key="15">
    <source>
        <dbReference type="EMBL" id="QTA81390.1"/>
    </source>
</evidence>
<name>A0A975GHF9_9BACT</name>
<dbReference type="Pfam" id="PF13185">
    <property type="entry name" value="GAF_2"/>
    <property type="match status" value="1"/>
</dbReference>
<dbReference type="CDD" id="cd16922">
    <property type="entry name" value="HATPase_EvgS-ArcB-TorS-like"/>
    <property type="match status" value="1"/>
</dbReference>
<dbReference type="InterPro" id="IPR001789">
    <property type="entry name" value="Sig_transdc_resp-reg_receiver"/>
</dbReference>
<comment type="catalytic activity">
    <reaction evidence="1">
        <text>ATP + protein L-histidine = ADP + protein N-phospho-L-histidine.</text>
        <dbReference type="EC" id="2.7.13.3"/>
    </reaction>
</comment>
<dbReference type="InterPro" id="IPR011006">
    <property type="entry name" value="CheY-like_superfamily"/>
</dbReference>
<dbReference type="InterPro" id="IPR003018">
    <property type="entry name" value="GAF"/>
</dbReference>
<dbReference type="SMART" id="SM00065">
    <property type="entry name" value="GAF"/>
    <property type="match status" value="1"/>
</dbReference>
<evidence type="ECO:0000256" key="12">
    <source>
        <dbReference type="PROSITE-ProRule" id="PRU00169"/>
    </source>
</evidence>
<gene>
    <name evidence="15" type="ORF">dnl_37230</name>
</gene>